<gene>
    <name evidence="4" type="ORF">AURANDRAFT_61393</name>
</gene>
<reference evidence="4 5" key="1">
    <citation type="journal article" date="2011" name="Proc. Natl. Acad. Sci. U.S.A.">
        <title>Niche of harmful alga Aureococcus anophagefferens revealed through ecogenomics.</title>
        <authorList>
            <person name="Gobler C.J."/>
            <person name="Berry D.L."/>
            <person name="Dyhrman S.T."/>
            <person name="Wilhelm S.W."/>
            <person name="Salamov A."/>
            <person name="Lobanov A.V."/>
            <person name="Zhang Y."/>
            <person name="Collier J.L."/>
            <person name="Wurch L.L."/>
            <person name="Kustka A.B."/>
            <person name="Dill B.D."/>
            <person name="Shah M."/>
            <person name="VerBerkmoes N.C."/>
            <person name="Kuo A."/>
            <person name="Terry A."/>
            <person name="Pangilinan J."/>
            <person name="Lindquist E.A."/>
            <person name="Lucas S."/>
            <person name="Paulsen I.T."/>
            <person name="Hattenrath-Lehmann T.K."/>
            <person name="Talmage S.C."/>
            <person name="Walker E.A."/>
            <person name="Koch F."/>
            <person name="Burson A.M."/>
            <person name="Marcoval M.A."/>
            <person name="Tang Y.Z."/>
            <person name="Lecleir G.R."/>
            <person name="Coyne K.J."/>
            <person name="Berg G.M."/>
            <person name="Bertrand E.M."/>
            <person name="Saito M.A."/>
            <person name="Gladyshev V.N."/>
            <person name="Grigoriev I.V."/>
        </authorList>
    </citation>
    <scope>NUCLEOTIDE SEQUENCE [LARGE SCALE GENOMIC DNA]</scope>
    <source>
        <strain evidence="5">CCMP 1984</strain>
    </source>
</reference>
<dbReference type="PANTHER" id="PTHR33768">
    <property type="entry name" value="MIP11318P"/>
    <property type="match status" value="1"/>
</dbReference>
<dbReference type="InterPro" id="IPR001107">
    <property type="entry name" value="Band_7"/>
</dbReference>
<feature type="compositionally biased region" description="Basic and acidic residues" evidence="2">
    <location>
        <begin position="781"/>
        <end position="804"/>
    </location>
</feature>
<dbReference type="KEGG" id="aaf:AURANDRAFT_61393"/>
<evidence type="ECO:0000259" key="3">
    <source>
        <dbReference type="Pfam" id="PF01145"/>
    </source>
</evidence>
<dbReference type="Pfam" id="PF01145">
    <property type="entry name" value="Band_7"/>
    <property type="match status" value="1"/>
</dbReference>
<dbReference type="Pfam" id="PF13879">
    <property type="entry name" value="Hmw_CFAP97"/>
    <property type="match status" value="1"/>
</dbReference>
<dbReference type="InterPro" id="IPR038792">
    <property type="entry name" value="CFAP97D1/2"/>
</dbReference>
<feature type="domain" description="Band 7" evidence="3">
    <location>
        <begin position="200"/>
        <end position="422"/>
    </location>
</feature>
<dbReference type="InterPro" id="IPR036013">
    <property type="entry name" value="Band_7/SPFH_dom_sf"/>
</dbReference>
<dbReference type="SUPFAM" id="SSF117892">
    <property type="entry name" value="Band 7/SPFH domain"/>
    <property type="match status" value="1"/>
</dbReference>
<sequence length="983" mass="106406">MKMDPQSPLLEEMSRDAPDQEDHSFYEDTPAYKALKDANVLETKYRRSSVEDIFTGTDVVARANKASNLAARCAHGYFCLPGLGCCLYHATHMELFVPAGHVGLLMDGENRYLFAQPGMHNIQSIFIRSVGTKPLRGLIQHGNRTIVVVEQGYLGYARDNGQPVLLPPGIHVWTSESLEFVESKPLDDHLCHFGPYTLVTVDEGYAAVTQNNGRQHILDGGFTHFLSHKNWRFEKFMTLKIQTDELERIEATSADNINMTVTSTVNWRIKEVRVAATMAAETMNSSGTGTVSADISKLRRDVLKQAIASLAGFIGSVNYSNSFHVAAAAQASREAPPLAEAVPVADEETPPAFNDNPLYDEEKMSSAVEHANKVTRTYGVEIMSINIISATPCDQALTRALASGAVASAEALQAETAARGQARAISIAAEAEASRCKIAAEGEANAKLVHARADAEAERTRAEGAKQAADLIASSEVAVDLAKMDRSAKMLSGGEKYFFGQEPSMLSNIVLRSEPGTMRMTHLKVKLKSKQLQENRFEEIRKDNTLLLRKMASIITTPSLGAAAGPFQLSKSLNSIGRKRHLQRIDSENAAILDRIHAAKPTYQTKVWAKDRSHQETIMKRLVKVPYHRNDDEEERKALETLSQLRSEYSATEASAAEASARASAEEDSRCAEAVRRASRRSSQKLAGYRRSGRSGGDGDSATAGTAQSQLDDASLGSSNCSSAGSYGGGAPRQPTARSAPRDAAARGGKSQRRGGPLDAGGGSGAPRSPGGKRSTFKMSGAKDREDRARERSTLLAKTEKPADAAESSDGFTVEPPDLDASDGTYVFRPGRFPIKPPDKVSDADALDRELPEIRLAVKRDHLQLVDREGRACATTSLTIEAATKGENVEITIEAFVDGSDAPHKAAIVTKLPTLATIDPDAARNFVKAITSRVARAAAADYDGKLHSDVNRHALAKALRGYLAFQATFVIDEEEAEEDPKKK</sequence>
<feature type="compositionally biased region" description="Basic and acidic residues" evidence="2">
    <location>
        <begin position="12"/>
        <end position="23"/>
    </location>
</feature>
<dbReference type="InterPro" id="IPR029488">
    <property type="entry name" value="Hmw/CFAP97"/>
</dbReference>
<protein>
    <recommendedName>
        <fullName evidence="3">Band 7 domain-containing protein</fullName>
    </recommendedName>
</protein>
<dbReference type="InParanoid" id="F0XY80"/>
<name>F0XY80_AURAN</name>
<evidence type="ECO:0000256" key="1">
    <source>
        <dbReference type="ARBA" id="ARBA00008315"/>
    </source>
</evidence>
<feature type="compositionally biased region" description="Low complexity" evidence="2">
    <location>
        <begin position="714"/>
        <end position="725"/>
    </location>
</feature>
<evidence type="ECO:0000256" key="2">
    <source>
        <dbReference type="SAM" id="MobiDB-lite"/>
    </source>
</evidence>
<accession>F0XY80</accession>
<feature type="region of interest" description="Disordered" evidence="2">
    <location>
        <begin position="1"/>
        <end position="23"/>
    </location>
</feature>
<comment type="similarity">
    <text evidence="1">Belongs to the CFAP97 family.</text>
</comment>
<feature type="compositionally biased region" description="Basic and acidic residues" evidence="2">
    <location>
        <begin position="664"/>
        <end position="676"/>
    </location>
</feature>
<dbReference type="AlphaFoldDB" id="F0XY80"/>
<dbReference type="EMBL" id="GL833121">
    <property type="protein sequence ID" value="EGB12069.1"/>
    <property type="molecule type" value="Genomic_DNA"/>
</dbReference>
<evidence type="ECO:0000313" key="5">
    <source>
        <dbReference type="Proteomes" id="UP000002729"/>
    </source>
</evidence>
<feature type="region of interest" description="Disordered" evidence="2">
    <location>
        <begin position="657"/>
        <end position="821"/>
    </location>
</feature>
<evidence type="ECO:0000313" key="4">
    <source>
        <dbReference type="EMBL" id="EGB12069.1"/>
    </source>
</evidence>
<dbReference type="RefSeq" id="XP_009033164.1">
    <property type="nucleotide sequence ID" value="XM_009034916.1"/>
</dbReference>
<proteinExistence type="inferred from homology"/>
<dbReference type="GeneID" id="20223450"/>
<dbReference type="Proteomes" id="UP000002729">
    <property type="component" value="Unassembled WGS sequence"/>
</dbReference>
<organism evidence="5">
    <name type="scientific">Aureococcus anophagefferens</name>
    <name type="common">Harmful bloom alga</name>
    <dbReference type="NCBI Taxonomy" id="44056"/>
    <lineage>
        <taxon>Eukaryota</taxon>
        <taxon>Sar</taxon>
        <taxon>Stramenopiles</taxon>
        <taxon>Ochrophyta</taxon>
        <taxon>Pelagophyceae</taxon>
        <taxon>Pelagomonadales</taxon>
        <taxon>Pelagomonadaceae</taxon>
        <taxon>Aureococcus</taxon>
    </lineage>
</organism>
<keyword evidence="5" id="KW-1185">Reference proteome</keyword>
<dbReference type="OrthoDB" id="566811at2759"/>
<dbReference type="PANTHER" id="PTHR33768:SF3">
    <property type="entry name" value="MIP11318P"/>
    <property type="match status" value="1"/>
</dbReference>